<dbReference type="Pfam" id="PF00610">
    <property type="entry name" value="DEP"/>
    <property type="match status" value="1"/>
</dbReference>
<dbReference type="GO" id="GO:0030593">
    <property type="term" value="P:neutrophil chemotaxis"/>
    <property type="evidence" value="ECO:0007669"/>
    <property type="project" value="TreeGrafter"/>
</dbReference>
<evidence type="ECO:0000259" key="2">
    <source>
        <dbReference type="PROSITE" id="PS50186"/>
    </source>
</evidence>
<name>A0A8T3CLG1_9TELE</name>
<comment type="caution">
    <text evidence="3">The sequence shown here is derived from an EMBL/GenBank/DDBJ whole genome shotgun (WGS) entry which is preliminary data.</text>
</comment>
<dbReference type="InterPro" id="IPR000591">
    <property type="entry name" value="DEP_dom"/>
</dbReference>
<dbReference type="InterPro" id="IPR036390">
    <property type="entry name" value="WH_DNA-bd_sf"/>
</dbReference>
<sequence>MWENLQQGRGRPALPTSRWTVRVPPWSRPTTAPSAPRRVGPCQNLTIMRRNARFCWIRPSLKTCGRRSVTTAPGMEFQDHRYWLRTYPNCIVGKELVNWLLRNGTISTRAQAIAIGQALVDGRWLDCVTHHDQIFRDEYALYRPLQSTEFSETPSPDSDSVNSLEGHSEPSWFKDIKFDDSDTEQLVDEYPMPNSASPSKRTSVSSFQSAVDSDSAASINLNVEQDNVNFHIKKHSKYPHVPPHPAEQKAELLVTEDGGQQISISDAFIKESLFNRRVEEKAKEMLFTPLGWHHSSLDQLREENGEKKAMERLLSANHSHMMALLQQLLYSESLSVMA</sequence>
<dbReference type="GO" id="GO:1903426">
    <property type="term" value="P:regulation of reactive oxygen species biosynthetic process"/>
    <property type="evidence" value="ECO:0007669"/>
    <property type="project" value="TreeGrafter"/>
</dbReference>
<feature type="domain" description="DEP" evidence="2">
    <location>
        <begin position="71"/>
        <end position="146"/>
    </location>
</feature>
<dbReference type="InterPro" id="IPR043548">
    <property type="entry name" value="PIKfyve"/>
</dbReference>
<dbReference type="OrthoDB" id="8903480at2759"/>
<dbReference type="GO" id="GO:0031410">
    <property type="term" value="C:cytoplasmic vesicle"/>
    <property type="evidence" value="ECO:0007669"/>
    <property type="project" value="TreeGrafter"/>
</dbReference>
<evidence type="ECO:0000313" key="4">
    <source>
        <dbReference type="Proteomes" id="UP000829720"/>
    </source>
</evidence>
<protein>
    <recommendedName>
        <fullName evidence="2">DEP domain-containing protein</fullName>
    </recommendedName>
</protein>
<dbReference type="InterPro" id="IPR036388">
    <property type="entry name" value="WH-like_DNA-bd_sf"/>
</dbReference>
<dbReference type="GO" id="GO:0000285">
    <property type="term" value="F:1-phosphatidylinositol-3-phosphate 5-kinase activity"/>
    <property type="evidence" value="ECO:0007669"/>
    <property type="project" value="InterPro"/>
</dbReference>
<feature type="region of interest" description="Disordered" evidence="1">
    <location>
        <begin position="188"/>
        <end position="207"/>
    </location>
</feature>
<proteinExistence type="predicted"/>
<dbReference type="Proteomes" id="UP000829720">
    <property type="component" value="Unassembled WGS sequence"/>
</dbReference>
<dbReference type="PROSITE" id="PS50186">
    <property type="entry name" value="DEP"/>
    <property type="match status" value="1"/>
</dbReference>
<dbReference type="GO" id="GO:0035556">
    <property type="term" value="P:intracellular signal transduction"/>
    <property type="evidence" value="ECO:0007669"/>
    <property type="project" value="InterPro"/>
</dbReference>
<evidence type="ECO:0000313" key="3">
    <source>
        <dbReference type="EMBL" id="KAI1885276.1"/>
    </source>
</evidence>
<feature type="region of interest" description="Disordered" evidence="1">
    <location>
        <begin position="148"/>
        <end position="175"/>
    </location>
</feature>
<dbReference type="FunFam" id="1.10.10.10:FF:000206">
    <property type="entry name" value="1-phosphatidylinositol 3-phosphate 5-kinase isoform X1"/>
    <property type="match status" value="1"/>
</dbReference>
<feature type="compositionally biased region" description="Polar residues" evidence="1">
    <location>
        <begin position="148"/>
        <end position="165"/>
    </location>
</feature>
<dbReference type="SUPFAM" id="SSF46785">
    <property type="entry name" value="Winged helix' DNA-binding domain"/>
    <property type="match status" value="1"/>
</dbReference>
<accession>A0A8T3CLG1</accession>
<gene>
    <name evidence="3" type="ORF">AGOR_G00218490</name>
</gene>
<dbReference type="PANTHER" id="PTHR46715:SF1">
    <property type="entry name" value="1-PHOSPHATIDYLINOSITOL 3-PHOSPHATE 5-KINASE"/>
    <property type="match status" value="1"/>
</dbReference>
<dbReference type="SMART" id="SM00049">
    <property type="entry name" value="DEP"/>
    <property type="match status" value="1"/>
</dbReference>
<reference evidence="3" key="1">
    <citation type="submission" date="2021-01" db="EMBL/GenBank/DDBJ databases">
        <authorList>
            <person name="Zahm M."/>
            <person name="Roques C."/>
            <person name="Cabau C."/>
            <person name="Klopp C."/>
            <person name="Donnadieu C."/>
            <person name="Jouanno E."/>
            <person name="Lampietro C."/>
            <person name="Louis A."/>
            <person name="Herpin A."/>
            <person name="Echchiki A."/>
            <person name="Berthelot C."/>
            <person name="Parey E."/>
            <person name="Roest-Crollius H."/>
            <person name="Braasch I."/>
            <person name="Postlethwait J."/>
            <person name="Bobe J."/>
            <person name="Montfort J."/>
            <person name="Bouchez O."/>
            <person name="Begum T."/>
            <person name="Mejri S."/>
            <person name="Adams A."/>
            <person name="Chen W.-J."/>
            <person name="Guiguen Y."/>
        </authorList>
    </citation>
    <scope>NUCLEOTIDE SEQUENCE</scope>
    <source>
        <tissue evidence="3">Blood</tissue>
    </source>
</reference>
<keyword evidence="4" id="KW-1185">Reference proteome</keyword>
<evidence type="ECO:0000256" key="1">
    <source>
        <dbReference type="SAM" id="MobiDB-lite"/>
    </source>
</evidence>
<feature type="compositionally biased region" description="Basic and acidic residues" evidence="1">
    <location>
        <begin position="166"/>
        <end position="175"/>
    </location>
</feature>
<dbReference type="Gene3D" id="1.10.10.10">
    <property type="entry name" value="Winged helix-like DNA-binding domain superfamily/Winged helix DNA-binding domain"/>
    <property type="match status" value="1"/>
</dbReference>
<organism evidence="3 4">
    <name type="scientific">Albula goreensis</name>
    <dbReference type="NCBI Taxonomy" id="1534307"/>
    <lineage>
        <taxon>Eukaryota</taxon>
        <taxon>Metazoa</taxon>
        <taxon>Chordata</taxon>
        <taxon>Craniata</taxon>
        <taxon>Vertebrata</taxon>
        <taxon>Euteleostomi</taxon>
        <taxon>Actinopterygii</taxon>
        <taxon>Neopterygii</taxon>
        <taxon>Teleostei</taxon>
        <taxon>Albuliformes</taxon>
        <taxon>Albulidae</taxon>
        <taxon>Albula</taxon>
    </lineage>
</organism>
<feature type="compositionally biased region" description="Polar residues" evidence="1">
    <location>
        <begin position="194"/>
        <end position="207"/>
    </location>
</feature>
<dbReference type="AlphaFoldDB" id="A0A8T3CLG1"/>
<dbReference type="PANTHER" id="PTHR46715">
    <property type="entry name" value="1-PHOSPHATIDYLINOSITOL 3-PHOSPHATE 5-KINASE"/>
    <property type="match status" value="1"/>
</dbReference>
<dbReference type="GO" id="GO:0090385">
    <property type="term" value="P:phagosome-lysosome fusion"/>
    <property type="evidence" value="ECO:0007669"/>
    <property type="project" value="TreeGrafter"/>
</dbReference>
<dbReference type="GO" id="GO:0012506">
    <property type="term" value="C:vesicle membrane"/>
    <property type="evidence" value="ECO:0007669"/>
    <property type="project" value="TreeGrafter"/>
</dbReference>
<dbReference type="GO" id="GO:0032438">
    <property type="term" value="P:melanosome organization"/>
    <property type="evidence" value="ECO:0007669"/>
    <property type="project" value="TreeGrafter"/>
</dbReference>
<dbReference type="EMBL" id="JAERUA010000021">
    <property type="protein sequence ID" value="KAI1885276.1"/>
    <property type="molecule type" value="Genomic_DNA"/>
</dbReference>
<dbReference type="GO" id="GO:0052810">
    <property type="term" value="F:1-phosphatidylinositol-5-kinase activity"/>
    <property type="evidence" value="ECO:0007669"/>
    <property type="project" value="TreeGrafter"/>
</dbReference>